<dbReference type="Pfam" id="PF09981">
    <property type="entry name" value="DUF2218"/>
    <property type="match status" value="1"/>
</dbReference>
<dbReference type="EMBL" id="CP000680">
    <property type="protein sequence ID" value="ABP83568.1"/>
    <property type="molecule type" value="Genomic_DNA"/>
</dbReference>
<dbReference type="PATRIC" id="fig|399739.8.peg.812"/>
<dbReference type="HOGENOM" id="CLU_127482_1_0_6"/>
<organism evidence="1">
    <name type="scientific">Ectopseudomonas mendocina (strain ymp)</name>
    <name type="common">Pseudomonas mendocina</name>
    <dbReference type="NCBI Taxonomy" id="399739"/>
    <lineage>
        <taxon>Bacteria</taxon>
        <taxon>Pseudomonadati</taxon>
        <taxon>Pseudomonadota</taxon>
        <taxon>Gammaproteobacteria</taxon>
        <taxon>Pseudomonadales</taxon>
        <taxon>Pseudomonadaceae</taxon>
        <taxon>Ectopseudomonas</taxon>
    </lineage>
</organism>
<dbReference type="eggNOG" id="COG3553">
    <property type="taxonomic scope" value="Bacteria"/>
</dbReference>
<name>A4XQF2_ECTM1</name>
<dbReference type="AlphaFoldDB" id="A4XQF2"/>
<dbReference type="OrthoDB" id="9806511at2"/>
<sequence length="92" mass="10634">MPNSHSRFPSRQAPRLLSRLCRHFSHKIEASWNEREGLLRFSIGECALQADDQGLQLTCTAPSVAELDELQEVIRRHLQGFVQVDELVLQWH</sequence>
<dbReference type="InterPro" id="IPR014543">
    <property type="entry name" value="UCP028291"/>
</dbReference>
<evidence type="ECO:0008006" key="2">
    <source>
        <dbReference type="Google" id="ProtNLM"/>
    </source>
</evidence>
<dbReference type="STRING" id="399739.Pmen_0800"/>
<accession>A4XQF2</accession>
<proteinExistence type="predicted"/>
<protein>
    <recommendedName>
        <fullName evidence="2">DUF2218 domain-containing protein</fullName>
    </recommendedName>
</protein>
<gene>
    <name evidence="1" type="ordered locus">Pmen_0800</name>
</gene>
<reference evidence="1" key="1">
    <citation type="submission" date="2007-04" db="EMBL/GenBank/DDBJ databases">
        <title>Complete sequence of Pseudomonas mendocina ymp.</title>
        <authorList>
            <consortium name="US DOE Joint Genome Institute"/>
            <person name="Copeland A."/>
            <person name="Lucas S."/>
            <person name="Lapidus A."/>
            <person name="Barry K."/>
            <person name="Glavina del Rio T."/>
            <person name="Dalin E."/>
            <person name="Tice H."/>
            <person name="Pitluck S."/>
            <person name="Kiss H."/>
            <person name="Brettin T."/>
            <person name="Detter J.C."/>
            <person name="Bruce D."/>
            <person name="Han C."/>
            <person name="Schmutz J."/>
            <person name="Larimer F."/>
            <person name="Land M."/>
            <person name="Hauser L."/>
            <person name="Kyrpides N."/>
            <person name="Mikhailova N."/>
            <person name="Hersman L."/>
            <person name="Dubois J."/>
            <person name="Maurice P."/>
            <person name="Richardson P."/>
        </authorList>
    </citation>
    <scope>NUCLEOTIDE SEQUENCE [LARGE SCALE GENOMIC DNA]</scope>
    <source>
        <strain evidence="1">Ymp</strain>
    </source>
</reference>
<evidence type="ECO:0000313" key="1">
    <source>
        <dbReference type="EMBL" id="ABP83568.1"/>
    </source>
</evidence>
<dbReference type="KEGG" id="pmy:Pmen_0800"/>
<dbReference type="Gene3D" id="3.30.310.50">
    <property type="entry name" value="Alpha-D-phosphohexomutase, C-terminal domain"/>
    <property type="match status" value="1"/>
</dbReference>